<reference evidence="2 3" key="1">
    <citation type="journal article" date="2018" name="PLoS Genet.">
        <title>Population sequencing reveals clonal diversity and ancestral inbreeding in the grapevine cultivar Chardonnay.</title>
        <authorList>
            <person name="Roach M.J."/>
            <person name="Johnson D.L."/>
            <person name="Bohlmann J."/>
            <person name="van Vuuren H.J."/>
            <person name="Jones S.J."/>
            <person name="Pretorius I.S."/>
            <person name="Schmidt S.A."/>
            <person name="Borneman A.R."/>
        </authorList>
    </citation>
    <scope>NUCLEOTIDE SEQUENCE [LARGE SCALE GENOMIC DNA]</scope>
    <source>
        <strain evidence="3">cv. Chardonnay</strain>
        <tissue evidence="2">Leaf</tissue>
    </source>
</reference>
<comment type="caution">
    <text evidence="2">The sequence shown here is derived from an EMBL/GenBank/DDBJ whole genome shotgun (WGS) entry which is preliminary data.</text>
</comment>
<dbReference type="InterPro" id="IPR032697">
    <property type="entry name" value="SQ_cyclase_N"/>
</dbReference>
<dbReference type="Pfam" id="PF13249">
    <property type="entry name" value="SQHop_cyclase_N"/>
    <property type="match status" value="1"/>
</dbReference>
<dbReference type="PANTHER" id="PTHR11764">
    <property type="entry name" value="TERPENE CYCLASE/MUTASE FAMILY MEMBER"/>
    <property type="match status" value="1"/>
</dbReference>
<name>A0A438CIT9_VITVI</name>
<dbReference type="InterPro" id="IPR018333">
    <property type="entry name" value="Squalene_cyclase"/>
</dbReference>
<evidence type="ECO:0000313" key="3">
    <source>
        <dbReference type="Proteomes" id="UP000288805"/>
    </source>
</evidence>
<protein>
    <submittedName>
        <fullName evidence="2">Beta-Amyrin Synthase 1</fullName>
    </submittedName>
</protein>
<dbReference type="GO" id="GO:0005811">
    <property type="term" value="C:lipid droplet"/>
    <property type="evidence" value="ECO:0007669"/>
    <property type="project" value="InterPro"/>
</dbReference>
<dbReference type="Proteomes" id="UP000288805">
    <property type="component" value="Unassembled WGS sequence"/>
</dbReference>
<dbReference type="SUPFAM" id="SSF81853">
    <property type="entry name" value="Family 10 polysaccharide lyase"/>
    <property type="match status" value="1"/>
</dbReference>
<gene>
    <name evidence="2" type="primary">OSCPNY1_4</name>
    <name evidence="2" type="ORF">CK203_090243</name>
</gene>
<organism evidence="2 3">
    <name type="scientific">Vitis vinifera</name>
    <name type="common">Grape</name>
    <dbReference type="NCBI Taxonomy" id="29760"/>
    <lineage>
        <taxon>Eukaryota</taxon>
        <taxon>Viridiplantae</taxon>
        <taxon>Streptophyta</taxon>
        <taxon>Embryophyta</taxon>
        <taxon>Tracheophyta</taxon>
        <taxon>Spermatophyta</taxon>
        <taxon>Magnoliopsida</taxon>
        <taxon>eudicotyledons</taxon>
        <taxon>Gunneridae</taxon>
        <taxon>Pentapetalae</taxon>
        <taxon>rosids</taxon>
        <taxon>Vitales</taxon>
        <taxon>Vitaceae</taxon>
        <taxon>Viteae</taxon>
        <taxon>Vitis</taxon>
    </lineage>
</organism>
<evidence type="ECO:0000313" key="2">
    <source>
        <dbReference type="EMBL" id="RVW23124.1"/>
    </source>
</evidence>
<dbReference type="EMBL" id="QGNW01002205">
    <property type="protein sequence ID" value="RVW23124.1"/>
    <property type="molecule type" value="Genomic_DNA"/>
</dbReference>
<evidence type="ECO:0000259" key="1">
    <source>
        <dbReference type="Pfam" id="PF13249"/>
    </source>
</evidence>
<sequence length="159" mass="17898">MKVGDGEEITYKTATTTVRRAANFFLALQASDGHWPAENAGPLFCFLPWHLDPIFLGEYRKEILCFVYCHQNEDGEWGFHVEGHNTMYCTVFNYICMSIIGEGPDGGQGNACLRGQKWILDHGGATSIPSWGVGFRIKKCWKQEPKTIFETAKMSALIE</sequence>
<dbReference type="Gene3D" id="1.50.10.20">
    <property type="match status" value="1"/>
</dbReference>
<dbReference type="AlphaFoldDB" id="A0A438CIT9"/>
<proteinExistence type="predicted"/>
<dbReference type="GO" id="GO:0016866">
    <property type="term" value="F:intramolecular transferase activity"/>
    <property type="evidence" value="ECO:0007669"/>
    <property type="project" value="InterPro"/>
</dbReference>
<dbReference type="GO" id="GO:0016104">
    <property type="term" value="P:triterpenoid biosynthetic process"/>
    <property type="evidence" value="ECO:0007669"/>
    <property type="project" value="InterPro"/>
</dbReference>
<dbReference type="PANTHER" id="PTHR11764:SF58">
    <property type="entry name" value="BETA-AMYRIN SYNTHASE-RELATED"/>
    <property type="match status" value="1"/>
</dbReference>
<accession>A0A438CIT9</accession>
<feature type="domain" description="Squalene cyclase N-terminal" evidence="1">
    <location>
        <begin position="18"/>
        <end position="129"/>
    </location>
</feature>